<dbReference type="Pfam" id="PF13489">
    <property type="entry name" value="Methyltransf_23"/>
    <property type="match status" value="1"/>
</dbReference>
<comment type="caution">
    <text evidence="1">The sequence shown here is derived from an EMBL/GenBank/DDBJ whole genome shotgun (WGS) entry which is preliminary data.</text>
</comment>
<dbReference type="Proteomes" id="UP000034006">
    <property type="component" value="Unassembled WGS sequence"/>
</dbReference>
<dbReference type="SUPFAM" id="SSF53335">
    <property type="entry name" value="S-adenosyl-L-methionine-dependent methyltransferases"/>
    <property type="match status" value="1"/>
</dbReference>
<evidence type="ECO:0000313" key="1">
    <source>
        <dbReference type="EMBL" id="KKT52211.1"/>
    </source>
</evidence>
<dbReference type="InterPro" id="IPR029063">
    <property type="entry name" value="SAM-dependent_MTases_sf"/>
</dbReference>
<evidence type="ECO:0000313" key="2">
    <source>
        <dbReference type="Proteomes" id="UP000034006"/>
    </source>
</evidence>
<name>A0A0G1HYI5_9BACT</name>
<dbReference type="STRING" id="1618387.UW44_C0003G0054"/>
<protein>
    <submittedName>
        <fullName evidence="1">Uncharacterized protein</fullName>
    </submittedName>
</protein>
<organism evidence="1 2">
    <name type="scientific">Candidatus Collierbacteria bacterium GW2011_GWB2_44_22</name>
    <dbReference type="NCBI Taxonomy" id="1618387"/>
    <lineage>
        <taxon>Bacteria</taxon>
        <taxon>Candidatus Collieribacteriota</taxon>
    </lineage>
</organism>
<dbReference type="Gene3D" id="3.40.50.150">
    <property type="entry name" value="Vaccinia Virus protein VP39"/>
    <property type="match status" value="1"/>
</dbReference>
<dbReference type="AlphaFoldDB" id="A0A0G1HYI5"/>
<proteinExistence type="predicted"/>
<sequence length="186" mass="21141">MSEVVKWTPDEVLRASGETAPFRYQPSFPARFLVENGLIEGRVFDWGCGHGYDVEYFIKNGIEAVGWDPVHCPENPPEIYPQGFLNWIHCAFVLNTLPEAKQRIKILAQIHEMLPENGHVVLTLRSRQELKREIKQTWSIVNDGYVTSKGTFQKGFSSSEAVELLEPLFAEITVIKANPVMVIARK</sequence>
<dbReference type="EMBL" id="LCIH01000003">
    <property type="protein sequence ID" value="KKT52211.1"/>
    <property type="molecule type" value="Genomic_DNA"/>
</dbReference>
<reference evidence="1 2" key="1">
    <citation type="journal article" date="2015" name="Nature">
        <title>rRNA introns, odd ribosomes, and small enigmatic genomes across a large radiation of phyla.</title>
        <authorList>
            <person name="Brown C.T."/>
            <person name="Hug L.A."/>
            <person name="Thomas B.C."/>
            <person name="Sharon I."/>
            <person name="Castelle C.J."/>
            <person name="Singh A."/>
            <person name="Wilkins M.J."/>
            <person name="Williams K.H."/>
            <person name="Banfield J.F."/>
        </authorList>
    </citation>
    <scope>NUCLEOTIDE SEQUENCE [LARGE SCALE GENOMIC DNA]</scope>
</reference>
<gene>
    <name evidence="1" type="ORF">UW44_C0003G0054</name>
</gene>
<accession>A0A0G1HYI5</accession>